<dbReference type="AlphaFoldDB" id="A0A811Q6X3"/>
<feature type="signal peptide" evidence="2">
    <location>
        <begin position="1"/>
        <end position="23"/>
    </location>
</feature>
<feature type="compositionally biased region" description="Acidic residues" evidence="1">
    <location>
        <begin position="100"/>
        <end position="110"/>
    </location>
</feature>
<protein>
    <submittedName>
        <fullName evidence="3">Uncharacterized protein</fullName>
    </submittedName>
</protein>
<evidence type="ECO:0000256" key="1">
    <source>
        <dbReference type="SAM" id="MobiDB-lite"/>
    </source>
</evidence>
<name>A0A811Q6X3_9POAL</name>
<dbReference type="EMBL" id="CAJGYO010000008">
    <property type="protein sequence ID" value="CAD6251213.1"/>
    <property type="molecule type" value="Genomic_DNA"/>
</dbReference>
<dbReference type="Proteomes" id="UP000604825">
    <property type="component" value="Unassembled WGS sequence"/>
</dbReference>
<sequence length="150" mass="16353">MALGVSASMAFLLLFSLVVVSHCDTLQADSTTNASSSYSAVVPAKVHAVLDAERLLSLPSSVAEPDPDRSPVEPVAEPDPDRSPVEPVVEPDPDRSHPDSDEDKDEDEEEKEKANAKQEQRGEEENQEAPRWRRQGEEGEAVKEAPPAKR</sequence>
<keyword evidence="2" id="KW-0732">Signal</keyword>
<proteinExistence type="predicted"/>
<gene>
    <name evidence="3" type="ORF">NCGR_LOCUS34972</name>
</gene>
<organism evidence="3 4">
    <name type="scientific">Miscanthus lutarioriparius</name>
    <dbReference type="NCBI Taxonomy" id="422564"/>
    <lineage>
        <taxon>Eukaryota</taxon>
        <taxon>Viridiplantae</taxon>
        <taxon>Streptophyta</taxon>
        <taxon>Embryophyta</taxon>
        <taxon>Tracheophyta</taxon>
        <taxon>Spermatophyta</taxon>
        <taxon>Magnoliopsida</taxon>
        <taxon>Liliopsida</taxon>
        <taxon>Poales</taxon>
        <taxon>Poaceae</taxon>
        <taxon>PACMAD clade</taxon>
        <taxon>Panicoideae</taxon>
        <taxon>Andropogonodae</taxon>
        <taxon>Andropogoneae</taxon>
        <taxon>Saccharinae</taxon>
        <taxon>Miscanthus</taxon>
    </lineage>
</organism>
<comment type="caution">
    <text evidence="3">The sequence shown here is derived from an EMBL/GenBank/DDBJ whole genome shotgun (WGS) entry which is preliminary data.</text>
</comment>
<feature type="chain" id="PRO_5032568660" evidence="2">
    <location>
        <begin position="24"/>
        <end position="150"/>
    </location>
</feature>
<evidence type="ECO:0000256" key="2">
    <source>
        <dbReference type="SAM" id="SignalP"/>
    </source>
</evidence>
<evidence type="ECO:0000313" key="4">
    <source>
        <dbReference type="Proteomes" id="UP000604825"/>
    </source>
</evidence>
<feature type="region of interest" description="Disordered" evidence="1">
    <location>
        <begin position="59"/>
        <end position="150"/>
    </location>
</feature>
<feature type="compositionally biased region" description="Basic and acidic residues" evidence="1">
    <location>
        <begin position="111"/>
        <end position="150"/>
    </location>
</feature>
<keyword evidence="4" id="KW-1185">Reference proteome</keyword>
<reference evidence="3" key="1">
    <citation type="submission" date="2020-10" db="EMBL/GenBank/DDBJ databases">
        <authorList>
            <person name="Han B."/>
            <person name="Lu T."/>
            <person name="Zhao Q."/>
            <person name="Huang X."/>
            <person name="Zhao Y."/>
        </authorList>
    </citation>
    <scope>NUCLEOTIDE SEQUENCE</scope>
</reference>
<accession>A0A811Q6X3</accession>
<evidence type="ECO:0000313" key="3">
    <source>
        <dbReference type="EMBL" id="CAD6251213.1"/>
    </source>
</evidence>